<sequence length="238" mass="25916">VILNLSCRLAPPQIRVKPDNTGVVTDGVKHSMNPFCEIAVEEAVKLKEKKLIKEVVAVSCGPQQAQETIRTALAMGADRGIHVEVAGKDYETLGPLQVSKILAALAKKEDAQLIILGKQAIDDDCNQTGQMTAALLDWPQGTFASEVSLEGDKVKVVREIDGETQDIRIRLFTLPLSCVSFQKAKKKKIANVKPADLGVDLTSRLEVLRVDEPPQRQAGMKVETVDDLVGKLKETGRI</sequence>
<dbReference type="InterPro" id="IPR014729">
    <property type="entry name" value="Rossmann-like_a/b/a_fold"/>
</dbReference>
<dbReference type="GO" id="GO:0009055">
    <property type="term" value="F:electron transfer activity"/>
    <property type="evidence" value="ECO:0007669"/>
    <property type="project" value="InterPro"/>
</dbReference>
<comment type="subunit">
    <text evidence="8">Heterodimer of an alpha and a beta subunit.</text>
</comment>
<accession>A0A4W6C0Z9</accession>
<proteinExistence type="inferred from homology"/>
<evidence type="ECO:0000256" key="4">
    <source>
        <dbReference type="ARBA" id="ARBA00022448"/>
    </source>
</evidence>
<comment type="function">
    <text evidence="8">The electron transfer flavoprotein serves as a specific electron acceptor for several dehydrogenases, including five acyl-CoA dehydrogenases, glutaryl-CoA and sarcosine dehydrogenase. It transfers the electrons to the main mitochondrial respiratory chain via ETF-ubiquinone oxidoreductase (ETF dehydrogenase).</text>
</comment>
<dbReference type="InterPro" id="IPR014730">
    <property type="entry name" value="ETF_a/b_N"/>
</dbReference>
<protein>
    <recommendedName>
        <fullName evidence="3 8">Electron transfer flavoprotein subunit beta</fullName>
        <shortName evidence="8">Beta-ETF</shortName>
    </recommendedName>
</protein>
<evidence type="ECO:0000256" key="1">
    <source>
        <dbReference type="ARBA" id="ARBA00004305"/>
    </source>
</evidence>
<comment type="function">
    <text evidence="6">Heterodimeric electron transfer flavoprotein that accepts electrons from several mitochondrial dehydrogenases, including acyl-CoA dehydrogenases, glutaryl-CoA and sarcosine dehydrogenase. It transfers the electrons to the main mitochondrial respiratory chain via ETF-ubiquinone oxidoreductase. Required for normal mitochondrial fatty acid oxidation and normal amino acid metabolism. ETFB binds an AMP molecule that probably has a purely structural role.</text>
</comment>
<dbReference type="Gene3D" id="3.40.50.620">
    <property type="entry name" value="HUPs"/>
    <property type="match status" value="1"/>
</dbReference>
<feature type="domain" description="Electron transfer flavoprotein alpha/beta-subunit N-terminal" evidence="9">
    <location>
        <begin position="20"/>
        <end position="201"/>
    </location>
</feature>
<name>A0A4W6C0Z9_LATCA</name>
<dbReference type="PANTHER" id="PTHR21294">
    <property type="entry name" value="ELECTRON TRANSFER FLAVOPROTEIN BETA-SUBUNIT"/>
    <property type="match status" value="1"/>
</dbReference>
<reference evidence="10" key="2">
    <citation type="submission" date="2025-08" db="UniProtKB">
        <authorList>
            <consortium name="Ensembl"/>
        </authorList>
    </citation>
    <scope>IDENTIFICATION</scope>
</reference>
<dbReference type="FunFam" id="3.40.50.620:FF:000011">
    <property type="entry name" value="Electron transfer flavoprotein subunit beta"/>
    <property type="match status" value="1"/>
</dbReference>
<evidence type="ECO:0000313" key="11">
    <source>
        <dbReference type="Proteomes" id="UP000314980"/>
    </source>
</evidence>
<evidence type="ECO:0000256" key="8">
    <source>
        <dbReference type="PIRNR" id="PIRNR000090"/>
    </source>
</evidence>
<evidence type="ECO:0000256" key="5">
    <source>
        <dbReference type="ARBA" id="ARBA00022982"/>
    </source>
</evidence>
<evidence type="ECO:0000256" key="3">
    <source>
        <dbReference type="ARBA" id="ARBA00016797"/>
    </source>
</evidence>
<dbReference type="GO" id="GO:0045251">
    <property type="term" value="C:electron transfer flavoprotein complex"/>
    <property type="evidence" value="ECO:0007669"/>
    <property type="project" value="UniProtKB-ARBA"/>
</dbReference>
<dbReference type="AlphaFoldDB" id="A0A4W6C0Z9"/>
<dbReference type="SMART" id="SM00893">
    <property type="entry name" value="ETF"/>
    <property type="match status" value="1"/>
</dbReference>
<evidence type="ECO:0000256" key="7">
    <source>
        <dbReference type="ARBA" id="ARBA00046893"/>
    </source>
</evidence>
<keyword evidence="5 8" id="KW-0249">Electron transport</keyword>
<reference evidence="11" key="1">
    <citation type="submission" date="2015-09" db="EMBL/GenBank/DDBJ databases">
        <authorList>
            <person name="Sai Rama Sridatta P."/>
        </authorList>
    </citation>
    <scope>NUCLEOTIDE SEQUENCE [LARGE SCALE GENOMIC DNA]</scope>
</reference>
<comment type="subunit">
    <text evidence="7">Heterodimer composed of ETFA and ETFB. Identified in a complex that contains ETFA, ETFB and ETFRF1. Interacts with ACADM.</text>
</comment>
<dbReference type="GO" id="GO:0033539">
    <property type="term" value="P:fatty acid beta-oxidation using acyl-CoA dehydrogenase"/>
    <property type="evidence" value="ECO:0007669"/>
    <property type="project" value="TreeGrafter"/>
</dbReference>
<gene>
    <name evidence="10" type="primary">ETFB</name>
    <name evidence="10" type="synonym">etfb</name>
</gene>
<evidence type="ECO:0000256" key="2">
    <source>
        <dbReference type="ARBA" id="ARBA00007557"/>
    </source>
</evidence>
<dbReference type="Ensembl" id="ENSLCAT00010004439.1">
    <property type="protein sequence ID" value="ENSLCAP00010004329.1"/>
    <property type="gene ID" value="ENSLCAG00010002197.1"/>
</dbReference>
<keyword evidence="11" id="KW-1185">Reference proteome</keyword>
<dbReference type="SUPFAM" id="SSF52402">
    <property type="entry name" value="Adenine nucleotide alpha hydrolases-like"/>
    <property type="match status" value="1"/>
</dbReference>
<dbReference type="PIRSF" id="PIRSF000090">
    <property type="entry name" value="Beta-ETF"/>
    <property type="match status" value="1"/>
</dbReference>
<dbReference type="PANTHER" id="PTHR21294:SF8">
    <property type="entry name" value="ELECTRON TRANSFER FLAVOPROTEIN SUBUNIT BETA"/>
    <property type="match status" value="1"/>
</dbReference>
<evidence type="ECO:0000256" key="6">
    <source>
        <dbReference type="ARBA" id="ARBA00045835"/>
    </source>
</evidence>
<dbReference type="Proteomes" id="UP000314980">
    <property type="component" value="Unassembled WGS sequence"/>
</dbReference>
<dbReference type="Pfam" id="PF01012">
    <property type="entry name" value="ETF"/>
    <property type="match status" value="1"/>
</dbReference>
<comment type="similarity">
    <text evidence="2 8">Belongs to the ETF beta-subunit/FixA family.</text>
</comment>
<dbReference type="GeneTree" id="ENSGT00390000009936"/>
<dbReference type="InterPro" id="IPR033948">
    <property type="entry name" value="ETF_beta_N"/>
</dbReference>
<evidence type="ECO:0000313" key="10">
    <source>
        <dbReference type="Ensembl" id="ENSLCAP00010004329.1"/>
    </source>
</evidence>
<dbReference type="GO" id="GO:0005759">
    <property type="term" value="C:mitochondrial matrix"/>
    <property type="evidence" value="ECO:0007669"/>
    <property type="project" value="UniProtKB-SubCell"/>
</dbReference>
<organism evidence="10 11">
    <name type="scientific">Lates calcarifer</name>
    <name type="common">Barramundi</name>
    <name type="synonym">Holocentrus calcarifer</name>
    <dbReference type="NCBI Taxonomy" id="8187"/>
    <lineage>
        <taxon>Eukaryota</taxon>
        <taxon>Metazoa</taxon>
        <taxon>Chordata</taxon>
        <taxon>Craniata</taxon>
        <taxon>Vertebrata</taxon>
        <taxon>Euteleostomi</taxon>
        <taxon>Actinopterygii</taxon>
        <taxon>Neopterygii</taxon>
        <taxon>Teleostei</taxon>
        <taxon>Neoteleostei</taxon>
        <taxon>Acanthomorphata</taxon>
        <taxon>Carangaria</taxon>
        <taxon>Carangaria incertae sedis</taxon>
        <taxon>Centropomidae</taxon>
        <taxon>Lates</taxon>
    </lineage>
</organism>
<dbReference type="CDD" id="cd01714">
    <property type="entry name" value="ETF_beta"/>
    <property type="match status" value="1"/>
</dbReference>
<evidence type="ECO:0000259" key="9">
    <source>
        <dbReference type="SMART" id="SM00893"/>
    </source>
</evidence>
<keyword evidence="4 8" id="KW-0813">Transport</keyword>
<reference evidence="10" key="3">
    <citation type="submission" date="2025-09" db="UniProtKB">
        <authorList>
            <consortium name="Ensembl"/>
        </authorList>
    </citation>
    <scope>IDENTIFICATION</scope>
</reference>
<keyword evidence="8" id="KW-0496">Mitochondrion</keyword>
<comment type="subcellular location">
    <subcellularLocation>
        <location evidence="1 8">Mitochondrion matrix</location>
    </subcellularLocation>
</comment>
<dbReference type="InterPro" id="IPR012255">
    <property type="entry name" value="ETF_b"/>
</dbReference>
<dbReference type="GO" id="GO:0009063">
    <property type="term" value="P:amino acid catabolic process"/>
    <property type="evidence" value="ECO:0007669"/>
    <property type="project" value="TreeGrafter"/>
</dbReference>